<evidence type="ECO:0000313" key="3">
    <source>
        <dbReference type="Proteomes" id="UP000076871"/>
    </source>
</evidence>
<evidence type="ECO:0000256" key="1">
    <source>
        <dbReference type="SAM" id="MobiDB-lite"/>
    </source>
</evidence>
<dbReference type="AlphaFoldDB" id="A0A165AWB2"/>
<feature type="compositionally biased region" description="Basic residues" evidence="1">
    <location>
        <begin position="124"/>
        <end position="145"/>
    </location>
</feature>
<dbReference type="RefSeq" id="XP_040757522.1">
    <property type="nucleotide sequence ID" value="XM_040907443.1"/>
</dbReference>
<dbReference type="InParanoid" id="A0A165AWB2"/>
<feature type="region of interest" description="Disordered" evidence="1">
    <location>
        <begin position="56"/>
        <end position="162"/>
    </location>
</feature>
<dbReference type="EMBL" id="KV427717">
    <property type="protein sequence ID" value="KZS99781.1"/>
    <property type="molecule type" value="Genomic_DNA"/>
</dbReference>
<proteinExistence type="predicted"/>
<organism evidence="2 3">
    <name type="scientific">Laetiporus sulphureus 93-53</name>
    <dbReference type="NCBI Taxonomy" id="1314785"/>
    <lineage>
        <taxon>Eukaryota</taxon>
        <taxon>Fungi</taxon>
        <taxon>Dikarya</taxon>
        <taxon>Basidiomycota</taxon>
        <taxon>Agaricomycotina</taxon>
        <taxon>Agaricomycetes</taxon>
        <taxon>Polyporales</taxon>
        <taxon>Laetiporus</taxon>
    </lineage>
</organism>
<reference evidence="2 3" key="1">
    <citation type="journal article" date="2016" name="Mol. Biol. Evol.">
        <title>Comparative Genomics of Early-Diverging Mushroom-Forming Fungi Provides Insights into the Origins of Lignocellulose Decay Capabilities.</title>
        <authorList>
            <person name="Nagy L.G."/>
            <person name="Riley R."/>
            <person name="Tritt A."/>
            <person name="Adam C."/>
            <person name="Daum C."/>
            <person name="Floudas D."/>
            <person name="Sun H."/>
            <person name="Yadav J.S."/>
            <person name="Pangilinan J."/>
            <person name="Larsson K.H."/>
            <person name="Matsuura K."/>
            <person name="Barry K."/>
            <person name="Labutti K."/>
            <person name="Kuo R."/>
            <person name="Ohm R.A."/>
            <person name="Bhattacharya S.S."/>
            <person name="Shirouzu T."/>
            <person name="Yoshinaga Y."/>
            <person name="Martin F.M."/>
            <person name="Grigoriev I.V."/>
            <person name="Hibbett D.S."/>
        </authorList>
    </citation>
    <scope>NUCLEOTIDE SEQUENCE [LARGE SCALE GENOMIC DNA]</scope>
    <source>
        <strain evidence="2 3">93-53</strain>
    </source>
</reference>
<protein>
    <submittedName>
        <fullName evidence="2">Uncharacterized protein</fullName>
    </submittedName>
</protein>
<dbReference type="Proteomes" id="UP000076871">
    <property type="component" value="Unassembled WGS sequence"/>
</dbReference>
<name>A0A165AWB2_9APHY</name>
<keyword evidence="3" id="KW-1185">Reference proteome</keyword>
<evidence type="ECO:0000313" key="2">
    <source>
        <dbReference type="EMBL" id="KZS99781.1"/>
    </source>
</evidence>
<sequence length="259" mass="28315">MPPLSVAATLDTAISRRTNATSARMGGREITTRDQVTARRGFQATAMMSALYQFGERQPKPGSHASQPVPARRRTRSCTLPPAEASIYPCVRNPKSTTSRSSQPHHEARLSKFEAPPNPAQKVVTHRHRQRKHTASKQQIKHGRSKQLAARQRSRIEGKRNPLPLPIQTLYQRSTGTLIPSAEGTRSIPRPIAPNTSDDALETRRSMPATKRKIPSTSAQAPVSIPESARPGVVRAVGGGLQIREHLSAAIILTSLHVI</sequence>
<feature type="region of interest" description="Disordered" evidence="1">
    <location>
        <begin position="180"/>
        <end position="200"/>
    </location>
</feature>
<accession>A0A165AWB2</accession>
<dbReference type="GeneID" id="63824472"/>
<gene>
    <name evidence="2" type="ORF">LAESUDRAFT_718502</name>
</gene>